<dbReference type="PANTHER" id="PTHR10426">
    <property type="entry name" value="STRICTOSIDINE SYNTHASE-RELATED"/>
    <property type="match status" value="1"/>
</dbReference>
<feature type="transmembrane region" description="Helical" evidence="9">
    <location>
        <begin position="315"/>
        <end position="335"/>
    </location>
</feature>
<evidence type="ECO:0000256" key="5">
    <source>
        <dbReference type="ARBA" id="ARBA00022692"/>
    </source>
</evidence>
<comment type="caution">
    <text evidence="11">The sequence shown here is derived from an EMBL/GenBank/DDBJ whole genome shotgun (WGS) entry which is preliminary data.</text>
</comment>
<evidence type="ECO:0000313" key="11">
    <source>
        <dbReference type="EMBL" id="MCO6052203.1"/>
    </source>
</evidence>
<dbReference type="SUPFAM" id="SSF63829">
    <property type="entry name" value="Calcium-dependent phosphotriesterase"/>
    <property type="match status" value="1"/>
</dbReference>
<dbReference type="EMBL" id="JAMXQS010000011">
    <property type="protein sequence ID" value="MCO6052203.1"/>
    <property type="molecule type" value="Genomic_DNA"/>
</dbReference>
<dbReference type="Pfam" id="PF20067">
    <property type="entry name" value="SSL_N"/>
    <property type="match status" value="1"/>
</dbReference>
<keyword evidence="4" id="KW-0597">Phosphoprotein</keyword>
<feature type="domain" description="Strictosidine synthase conserved region" evidence="10">
    <location>
        <begin position="479"/>
        <end position="565"/>
    </location>
</feature>
<evidence type="ECO:0000313" key="12">
    <source>
        <dbReference type="Proteomes" id="UP001205906"/>
    </source>
</evidence>
<feature type="transmembrane region" description="Helical" evidence="9">
    <location>
        <begin position="69"/>
        <end position="100"/>
    </location>
</feature>
<sequence>MANSDKLIQFRHRYFSGRLVGEVLSKSWIDSAIPFAALIVVLVTMAVLVPGMVNIAYMADLSRQLAEFGLVALALTIVIMSGGIDLSVGSTFALCVLASLVGMNVLGLPVAVSLALALGAGLLCGLLNGVLIGYLRLRAFITTLVTLVIYRALYDIIFPRLASAIVGNTPDSPAWDYLGFGAFYGLPVSFIAFVVIAVAIHITLSRLRPGWRLRAVGGARKSAYNAGIDVKRTVCLAYVTSGLLTGTAAFLFSARLGSTGADTGIGMEIAVLTAVVLGGVSLGGGRGSVGNAIVGAVLVLILTNGLIRMSTPGSVNQLVLGLILILAVLFDAKWVKNRAKILSKVYVSPTYLALPSRAERHQAQFAPNDRLGESELIGLGAVEGPEDVVLDAADHLYTGTRHGTIVRFFAPDYTRSEVFARIGGHPLGLAFARNGDLLACVGGMGVYRVDPQGTVSRVTDETNRSWLSVIDDSRLRLPDDLDIARDGRIFFSEATIRYELSDWVTDALEGRGNGRLICHDPRTGQTRTVLRGLIFPNGVTMCRDGQSLLFAETWACRISRYWFDGPNKGQREIFIDNLQGYPDNINRGSNGTYWVALLGLRTATFDLAMRKPAFRRRMAKRIASDEWLFPNVNRGCVVRLSETGEVLDVLWDLAGRNHPSVTSTCEHKGYLYLGGVSNNRIGRVKLCDADSAWTSSQEYWGQV</sequence>
<keyword evidence="8" id="KW-0325">Glycoprotein</keyword>
<keyword evidence="12" id="KW-1185">Reference proteome</keyword>
<comment type="similarity">
    <text evidence="2">Belongs to the strictosidine synthase family.</text>
</comment>
<feature type="transmembrane region" description="Helical" evidence="9">
    <location>
        <begin position="289"/>
        <end position="309"/>
    </location>
</feature>
<accession>A0ABT1CBK6</accession>
<feature type="transmembrane region" description="Helical" evidence="9">
    <location>
        <begin position="264"/>
        <end position="282"/>
    </location>
</feature>
<dbReference type="Proteomes" id="UP001205906">
    <property type="component" value="Unassembled WGS sequence"/>
</dbReference>
<keyword evidence="3" id="KW-1003">Cell membrane</keyword>
<evidence type="ECO:0000256" key="2">
    <source>
        <dbReference type="ARBA" id="ARBA00009191"/>
    </source>
</evidence>
<gene>
    <name evidence="11" type="ORF">NGM99_20660</name>
</gene>
<organism evidence="11 12">
    <name type="scientific">Mesorhizobium liriopis</name>
    <dbReference type="NCBI Taxonomy" id="2953882"/>
    <lineage>
        <taxon>Bacteria</taxon>
        <taxon>Pseudomonadati</taxon>
        <taxon>Pseudomonadota</taxon>
        <taxon>Alphaproteobacteria</taxon>
        <taxon>Hyphomicrobiales</taxon>
        <taxon>Phyllobacteriaceae</taxon>
        <taxon>Mesorhizobium</taxon>
    </lineage>
</organism>
<feature type="transmembrane region" description="Helical" evidence="9">
    <location>
        <begin position="139"/>
        <end position="157"/>
    </location>
</feature>
<dbReference type="Pfam" id="PF03088">
    <property type="entry name" value="Str_synth"/>
    <property type="match status" value="1"/>
</dbReference>
<evidence type="ECO:0000256" key="7">
    <source>
        <dbReference type="ARBA" id="ARBA00023136"/>
    </source>
</evidence>
<feature type="transmembrane region" description="Helical" evidence="9">
    <location>
        <begin position="234"/>
        <end position="252"/>
    </location>
</feature>
<feature type="transmembrane region" description="Helical" evidence="9">
    <location>
        <begin position="32"/>
        <end position="57"/>
    </location>
</feature>
<keyword evidence="7 9" id="KW-0472">Membrane</keyword>
<proteinExistence type="inferred from homology"/>
<keyword evidence="5 9" id="KW-0812">Transmembrane</keyword>
<dbReference type="InterPro" id="IPR001851">
    <property type="entry name" value="ABC_transp_permease"/>
</dbReference>
<evidence type="ECO:0000256" key="4">
    <source>
        <dbReference type="ARBA" id="ARBA00022553"/>
    </source>
</evidence>
<keyword evidence="6 9" id="KW-1133">Transmembrane helix</keyword>
<feature type="transmembrane region" description="Helical" evidence="9">
    <location>
        <begin position="177"/>
        <end position="204"/>
    </location>
</feature>
<comment type="subcellular location">
    <subcellularLocation>
        <location evidence="1">Cell membrane</location>
        <topology evidence="1">Multi-pass membrane protein</topology>
    </subcellularLocation>
</comment>
<evidence type="ECO:0000256" key="8">
    <source>
        <dbReference type="ARBA" id="ARBA00023180"/>
    </source>
</evidence>
<dbReference type="Gene3D" id="2.120.10.30">
    <property type="entry name" value="TolB, C-terminal domain"/>
    <property type="match status" value="1"/>
</dbReference>
<dbReference type="InterPro" id="IPR018119">
    <property type="entry name" value="Strictosidine_synth_cons-reg"/>
</dbReference>
<evidence type="ECO:0000256" key="6">
    <source>
        <dbReference type="ARBA" id="ARBA00022989"/>
    </source>
</evidence>
<evidence type="ECO:0000256" key="9">
    <source>
        <dbReference type="SAM" id="Phobius"/>
    </source>
</evidence>
<feature type="transmembrane region" description="Helical" evidence="9">
    <location>
        <begin position="106"/>
        <end position="127"/>
    </location>
</feature>
<dbReference type="InterPro" id="IPR011042">
    <property type="entry name" value="6-blade_b-propeller_TolB-like"/>
</dbReference>
<dbReference type="PANTHER" id="PTHR10426:SF88">
    <property type="entry name" value="ADIPOCYTE PLASMA MEMBRANE-ASSOCIATED PROTEIN HEMOMUCIN-RELATED"/>
    <property type="match status" value="1"/>
</dbReference>
<evidence type="ECO:0000256" key="3">
    <source>
        <dbReference type="ARBA" id="ARBA00022475"/>
    </source>
</evidence>
<dbReference type="Pfam" id="PF02653">
    <property type="entry name" value="BPD_transp_2"/>
    <property type="match status" value="1"/>
</dbReference>
<name>A0ABT1CBK6_9HYPH</name>
<dbReference type="CDD" id="cd06579">
    <property type="entry name" value="TM_PBP1_transp_AraH_like"/>
    <property type="match status" value="1"/>
</dbReference>
<evidence type="ECO:0000256" key="1">
    <source>
        <dbReference type="ARBA" id="ARBA00004651"/>
    </source>
</evidence>
<protein>
    <submittedName>
        <fullName evidence="11">SMP-30/gluconolactonase/LRE family protein</fullName>
    </submittedName>
</protein>
<dbReference type="RefSeq" id="WP_252822502.1">
    <property type="nucleotide sequence ID" value="NZ_JAMXQS010000011.1"/>
</dbReference>
<evidence type="ECO:0000259" key="10">
    <source>
        <dbReference type="Pfam" id="PF03088"/>
    </source>
</evidence>
<reference evidence="11 12" key="1">
    <citation type="submission" date="2022-06" db="EMBL/GenBank/DDBJ databases">
        <title>Mesorhizobium sp. strain RP14 Genome sequencing and assembly.</title>
        <authorList>
            <person name="Kim I."/>
        </authorList>
    </citation>
    <scope>NUCLEOTIDE SEQUENCE [LARGE SCALE GENOMIC DNA]</scope>
    <source>
        <strain evidence="12">RP14(2022)</strain>
    </source>
</reference>